<dbReference type="EMBL" id="CAUOFW020005613">
    <property type="protein sequence ID" value="CAK9170895.1"/>
    <property type="molecule type" value="Genomic_DNA"/>
</dbReference>
<evidence type="ECO:0000313" key="4">
    <source>
        <dbReference type="Proteomes" id="UP001642360"/>
    </source>
</evidence>
<keyword evidence="2" id="KW-1133">Transmembrane helix</keyword>
<dbReference type="Proteomes" id="UP001642360">
    <property type="component" value="Unassembled WGS sequence"/>
</dbReference>
<name>A0ABC8TN54_9AQUA</name>
<feature type="transmembrane region" description="Helical" evidence="2">
    <location>
        <begin position="87"/>
        <end position="105"/>
    </location>
</feature>
<evidence type="ECO:0000313" key="3">
    <source>
        <dbReference type="EMBL" id="CAK9170895.1"/>
    </source>
</evidence>
<feature type="compositionally biased region" description="Polar residues" evidence="1">
    <location>
        <begin position="197"/>
        <end position="207"/>
    </location>
</feature>
<keyword evidence="2" id="KW-0812">Transmembrane</keyword>
<feature type="transmembrane region" description="Helical" evidence="2">
    <location>
        <begin position="7"/>
        <end position="33"/>
    </location>
</feature>
<gene>
    <name evidence="3" type="ORF">ILEXP_LOCUS40415</name>
</gene>
<keyword evidence="2" id="KW-0472">Membrane</keyword>
<feature type="region of interest" description="Disordered" evidence="1">
    <location>
        <begin position="130"/>
        <end position="158"/>
    </location>
</feature>
<reference evidence="3 4" key="1">
    <citation type="submission" date="2024-02" db="EMBL/GenBank/DDBJ databases">
        <authorList>
            <person name="Vignale AGUSTIN F."/>
            <person name="Sosa J E."/>
            <person name="Modenutti C."/>
        </authorList>
    </citation>
    <scope>NUCLEOTIDE SEQUENCE [LARGE SCALE GENOMIC DNA]</scope>
</reference>
<proteinExistence type="predicted"/>
<evidence type="ECO:0000256" key="1">
    <source>
        <dbReference type="SAM" id="MobiDB-lite"/>
    </source>
</evidence>
<sequence>MLIIETALVLIRILGFQSNVVLWVLLMMTIRWISDKEMPNDKRRIVMLKKKSGDVTPSTRPKTRTMTTANERWTEMFRGKDHGLHSLLVWVFFVRGVVAVGYLVVPIKARIVSRSGITKLPEARVNAKVNPDGTKELSSNAPLGSHLRDKGITGQTQVQTGEVAIGEIPLADISRSSGETSKKPVDVDVLPKDKQNWTKTQPNLSEAQQKHHEPRTPLNQSLCPKMMSKAKIVVEEQASVQNLCTDQPVLFIDKGKAMTFVVLDTETVETNKKRAADNLLVPGTGIEGHPQIDIQVT</sequence>
<feature type="compositionally biased region" description="Basic and acidic residues" evidence="1">
    <location>
        <begin position="180"/>
        <end position="196"/>
    </location>
</feature>
<evidence type="ECO:0000256" key="2">
    <source>
        <dbReference type="SAM" id="Phobius"/>
    </source>
</evidence>
<keyword evidence="4" id="KW-1185">Reference proteome</keyword>
<feature type="region of interest" description="Disordered" evidence="1">
    <location>
        <begin position="175"/>
        <end position="221"/>
    </location>
</feature>
<protein>
    <submittedName>
        <fullName evidence="3">Uncharacterized protein</fullName>
    </submittedName>
</protein>
<organism evidence="3 4">
    <name type="scientific">Ilex paraguariensis</name>
    <name type="common">yerba mate</name>
    <dbReference type="NCBI Taxonomy" id="185542"/>
    <lineage>
        <taxon>Eukaryota</taxon>
        <taxon>Viridiplantae</taxon>
        <taxon>Streptophyta</taxon>
        <taxon>Embryophyta</taxon>
        <taxon>Tracheophyta</taxon>
        <taxon>Spermatophyta</taxon>
        <taxon>Magnoliopsida</taxon>
        <taxon>eudicotyledons</taxon>
        <taxon>Gunneridae</taxon>
        <taxon>Pentapetalae</taxon>
        <taxon>asterids</taxon>
        <taxon>campanulids</taxon>
        <taxon>Aquifoliales</taxon>
        <taxon>Aquifoliaceae</taxon>
        <taxon>Ilex</taxon>
    </lineage>
</organism>
<comment type="caution">
    <text evidence="3">The sequence shown here is derived from an EMBL/GenBank/DDBJ whole genome shotgun (WGS) entry which is preliminary data.</text>
</comment>
<accession>A0ABC8TN54</accession>
<dbReference type="AlphaFoldDB" id="A0ABC8TN54"/>